<dbReference type="PROSITE" id="PS51459">
    <property type="entry name" value="FIDO"/>
    <property type="match status" value="1"/>
</dbReference>
<dbReference type="GO" id="GO:0005524">
    <property type="term" value="F:ATP binding"/>
    <property type="evidence" value="ECO:0007669"/>
    <property type="project" value="UniProtKB-KW"/>
</dbReference>
<reference evidence="4 5" key="1">
    <citation type="submission" date="2013-02" db="EMBL/GenBank/DDBJ databases">
        <title>Comparitive Sequence Analysis of H. pylori Isolates.</title>
        <authorList>
            <person name="Blanchard T.G."/>
            <person name="Czinn S.J."/>
            <person name="McCracken C.M."/>
            <person name="Abolude K.A."/>
            <person name="Shefchek K.S."/>
            <person name="Maroo A.M."/>
            <person name="Santana-Cruz I.S."/>
            <person name="Tallon L.J."/>
            <person name="Ficke F.W.F."/>
        </authorList>
    </citation>
    <scope>NUCLEOTIDE SEQUENCE [LARGE SCALE GENOMIC DNA]</scope>
    <source>
        <strain evidence="4 5">Hp H-1</strain>
    </source>
</reference>
<dbReference type="InterPro" id="IPR040198">
    <property type="entry name" value="Fido_containing"/>
</dbReference>
<dbReference type="InterPro" id="IPR036597">
    <property type="entry name" value="Fido-like_dom_sf"/>
</dbReference>
<dbReference type="Gene3D" id="1.10.3290.10">
    <property type="entry name" value="Fido-like domain"/>
    <property type="match status" value="1"/>
</dbReference>
<gene>
    <name evidence="4" type="ORF">HPHPH1_0766</name>
</gene>
<feature type="domain" description="Fido" evidence="3">
    <location>
        <begin position="1"/>
        <end position="82"/>
    </location>
</feature>
<proteinExistence type="predicted"/>
<dbReference type="AlphaFoldDB" id="M7SLZ0"/>
<dbReference type="InterPro" id="IPR003812">
    <property type="entry name" value="Fido"/>
</dbReference>
<feature type="binding site" evidence="2">
    <location>
        <position position="69"/>
    </location>
    <ligand>
        <name>ATP</name>
        <dbReference type="ChEBI" id="CHEBI:30616"/>
    </ligand>
</feature>
<dbReference type="Proteomes" id="UP000011947">
    <property type="component" value="Unassembled WGS sequence"/>
</dbReference>
<dbReference type="PANTHER" id="PTHR13504">
    <property type="entry name" value="FIDO DOMAIN-CONTAINING PROTEIN DDB_G0283145"/>
    <property type="match status" value="1"/>
</dbReference>
<organism evidence="4 5">
    <name type="scientific">Helicobacter pylori Hp H-1</name>
    <dbReference type="NCBI Taxonomy" id="992058"/>
    <lineage>
        <taxon>Bacteria</taxon>
        <taxon>Pseudomonadati</taxon>
        <taxon>Campylobacterota</taxon>
        <taxon>Epsilonproteobacteria</taxon>
        <taxon>Campylobacterales</taxon>
        <taxon>Helicobacteraceae</taxon>
        <taxon>Helicobacter</taxon>
    </lineage>
</organism>
<dbReference type="PATRIC" id="fig|992058.3.peg.770"/>
<dbReference type="PANTHER" id="PTHR13504:SF38">
    <property type="entry name" value="FIDO DOMAIN-CONTAINING PROTEIN"/>
    <property type="match status" value="1"/>
</dbReference>
<accession>M7SLZ0</accession>
<evidence type="ECO:0000259" key="3">
    <source>
        <dbReference type="PROSITE" id="PS51459"/>
    </source>
</evidence>
<sequence length="99" mass="11580">MKTLQDKEEKLKAILEQHILFERIHPFSDGNGRVGRMLIFYSALEQNLVPFVITKEQKEAYIKALDTRNTESLYQLAKVSQEFELTRIQGQMVLNKNKP</sequence>
<dbReference type="SUPFAM" id="SSF140931">
    <property type="entry name" value="Fic-like"/>
    <property type="match status" value="1"/>
</dbReference>
<keyword evidence="2" id="KW-0547">Nucleotide-binding</keyword>
<comment type="caution">
    <text evidence="4">The sequence shown here is derived from an EMBL/GenBank/DDBJ whole genome shotgun (WGS) entry which is preliminary data.</text>
</comment>
<evidence type="ECO:0000313" key="4">
    <source>
        <dbReference type="EMBL" id="EMR58856.1"/>
    </source>
</evidence>
<name>M7SLZ0_HELPX</name>
<evidence type="ECO:0000256" key="1">
    <source>
        <dbReference type="PIRSR" id="PIRSR640198-1"/>
    </source>
</evidence>
<dbReference type="Pfam" id="PF02661">
    <property type="entry name" value="Fic"/>
    <property type="match status" value="1"/>
</dbReference>
<evidence type="ECO:0000313" key="5">
    <source>
        <dbReference type="Proteomes" id="UP000011947"/>
    </source>
</evidence>
<evidence type="ECO:0000256" key="2">
    <source>
        <dbReference type="PIRSR" id="PIRSR640198-2"/>
    </source>
</evidence>
<feature type="binding site" evidence="2">
    <location>
        <begin position="29"/>
        <end position="36"/>
    </location>
    <ligand>
        <name>ATP</name>
        <dbReference type="ChEBI" id="CHEBI:30616"/>
    </ligand>
</feature>
<keyword evidence="2" id="KW-0067">ATP-binding</keyword>
<protein>
    <submittedName>
        <fullName evidence="4">Fic/DOC family protein</fullName>
    </submittedName>
</protein>
<dbReference type="EMBL" id="AOTX01000024">
    <property type="protein sequence ID" value="EMR58856.1"/>
    <property type="molecule type" value="Genomic_DNA"/>
</dbReference>
<feature type="active site" evidence="1">
    <location>
        <position position="25"/>
    </location>
</feature>